<dbReference type="STRING" id="1365484.W6QWL7"/>
<dbReference type="EMBL" id="HG792017">
    <property type="protein sequence ID" value="CDM33922.1"/>
    <property type="molecule type" value="Genomic_DNA"/>
</dbReference>
<dbReference type="OrthoDB" id="10262413at2759"/>
<accession>W6QWL7</accession>
<dbReference type="Gene3D" id="3.40.50.720">
    <property type="entry name" value="NAD(P)-binding Rossmann-like Domain"/>
    <property type="match status" value="1"/>
</dbReference>
<dbReference type="AlphaFoldDB" id="W6QWL7"/>
<dbReference type="Proteomes" id="UP000030686">
    <property type="component" value="Unassembled WGS sequence"/>
</dbReference>
<dbReference type="InterPro" id="IPR036291">
    <property type="entry name" value="NAD(P)-bd_dom_sf"/>
</dbReference>
<evidence type="ECO:0000313" key="2">
    <source>
        <dbReference type="Proteomes" id="UP000030686"/>
    </source>
</evidence>
<proteinExistence type="predicted"/>
<sequence>MTFICTMHVFVPKDTDFTGRAVVNEPIAAVHTVTGLACSDEAAAALAAKDLRVLRGSFRDLEIIKQGASETDGLINLAFDHDFSNSVLIGTNNPLITTSSTLGLKLLLKLLVKVQGLPAISKPLDEAGSLNSFMSFVMNIDNSTSCRKTQELLRWSHLPEAFGWYQRRVYAQN</sequence>
<organism evidence="1 2">
    <name type="scientific">Penicillium roqueforti (strain FM164)</name>
    <dbReference type="NCBI Taxonomy" id="1365484"/>
    <lineage>
        <taxon>Eukaryota</taxon>
        <taxon>Fungi</taxon>
        <taxon>Dikarya</taxon>
        <taxon>Ascomycota</taxon>
        <taxon>Pezizomycotina</taxon>
        <taxon>Eurotiomycetes</taxon>
        <taxon>Eurotiomycetidae</taxon>
        <taxon>Eurotiales</taxon>
        <taxon>Aspergillaceae</taxon>
        <taxon>Penicillium</taxon>
    </lineage>
</organism>
<keyword evidence="2" id="KW-1185">Reference proteome</keyword>
<name>W6QWL7_PENRF</name>
<evidence type="ECO:0000313" key="1">
    <source>
        <dbReference type="EMBL" id="CDM33922.1"/>
    </source>
</evidence>
<dbReference type="SUPFAM" id="SSF51735">
    <property type="entry name" value="NAD(P)-binding Rossmann-fold domains"/>
    <property type="match status" value="1"/>
</dbReference>
<reference evidence="1" key="1">
    <citation type="journal article" date="2014" name="Nat. Commun.">
        <title>Multiple recent horizontal transfers of a large genomic region in cheese making fungi.</title>
        <authorList>
            <person name="Cheeseman K."/>
            <person name="Ropars J."/>
            <person name="Renault P."/>
            <person name="Dupont J."/>
            <person name="Gouzy J."/>
            <person name="Branca A."/>
            <person name="Abraham A.L."/>
            <person name="Ceppi M."/>
            <person name="Conseiller E."/>
            <person name="Debuchy R."/>
            <person name="Malagnac F."/>
            <person name="Goarin A."/>
            <person name="Silar P."/>
            <person name="Lacoste S."/>
            <person name="Sallet E."/>
            <person name="Bensimon A."/>
            <person name="Giraud T."/>
            <person name="Brygoo Y."/>
        </authorList>
    </citation>
    <scope>NUCLEOTIDE SEQUENCE [LARGE SCALE GENOMIC DNA]</scope>
    <source>
        <strain evidence="1">FM164</strain>
    </source>
</reference>
<protein>
    <submittedName>
        <fullName evidence="1">NAD(P)-binding domain</fullName>
    </submittedName>
</protein>
<gene>
    <name evidence="1" type="ORF">PROQFM164_S03g000646</name>
</gene>